<dbReference type="GO" id="GO:0004534">
    <property type="term" value="F:5'-3' RNA exonuclease activity"/>
    <property type="evidence" value="ECO:0007669"/>
    <property type="project" value="TreeGrafter"/>
</dbReference>
<dbReference type="InterPro" id="IPR004013">
    <property type="entry name" value="PHP_dom"/>
</dbReference>
<dbReference type="RefSeq" id="WP_278428974.1">
    <property type="nucleotide sequence ID" value="NZ_DOLB01000082.1"/>
</dbReference>
<dbReference type="CDD" id="cd07432">
    <property type="entry name" value="PHP_HisPPase"/>
    <property type="match status" value="1"/>
</dbReference>
<sequence length="235" mass="26559">MMVYYDLHIHTCLSPCASDDMTPNNIVNMALLKGLDVIAVTDHNSALNVEAVYRIGRKKGLIVVPGIEVQTKEEVHVLCYFYSVEECIKFSEIISKNMTKIKNNKTIFGNQIVMDEKDREIGEMEELLLVSSNFTISEIFQYMEGRGAAVPAHVNRGSYSIISNLGFIPNIKNLSTIEISKSTDKKVFLKEHPECKKYRIISSSDAHHLGYISEREEFLPCDLSLKSIVDWLCGC</sequence>
<dbReference type="Gene3D" id="3.20.20.140">
    <property type="entry name" value="Metal-dependent hydrolases"/>
    <property type="match status" value="1"/>
</dbReference>
<dbReference type="SUPFAM" id="SSF89550">
    <property type="entry name" value="PHP domain-like"/>
    <property type="match status" value="1"/>
</dbReference>
<dbReference type="InterPro" id="IPR016195">
    <property type="entry name" value="Pol/histidinol_Pase-like"/>
</dbReference>
<dbReference type="EMBL" id="DOLB01000082">
    <property type="protein sequence ID" value="HBT49146.1"/>
    <property type="molecule type" value="Genomic_DNA"/>
</dbReference>
<dbReference type="Pfam" id="PF02811">
    <property type="entry name" value="PHP"/>
    <property type="match status" value="1"/>
</dbReference>
<dbReference type="PANTHER" id="PTHR42924:SF3">
    <property type="entry name" value="POLYMERASE_HISTIDINOL PHOSPHATASE N-TERMINAL DOMAIN-CONTAINING PROTEIN"/>
    <property type="match status" value="1"/>
</dbReference>
<proteinExistence type="predicted"/>
<dbReference type="PANTHER" id="PTHR42924">
    <property type="entry name" value="EXONUCLEASE"/>
    <property type="match status" value="1"/>
</dbReference>
<dbReference type="GO" id="GO:0035312">
    <property type="term" value="F:5'-3' DNA exonuclease activity"/>
    <property type="evidence" value="ECO:0007669"/>
    <property type="project" value="TreeGrafter"/>
</dbReference>
<organism evidence="2 3">
    <name type="scientific">Caldanaerobacter subterraneus</name>
    <dbReference type="NCBI Taxonomy" id="911092"/>
    <lineage>
        <taxon>Bacteria</taxon>
        <taxon>Bacillati</taxon>
        <taxon>Bacillota</taxon>
        <taxon>Clostridia</taxon>
        <taxon>Thermoanaerobacterales</taxon>
        <taxon>Thermoanaerobacteraceae</taxon>
        <taxon>Caldanaerobacter</taxon>
    </lineage>
</organism>
<feature type="domain" description="Polymerase/histidinol phosphatase N-terminal" evidence="1">
    <location>
        <begin position="5"/>
        <end position="73"/>
    </location>
</feature>
<dbReference type="AlphaFoldDB" id="A0A101E687"/>
<dbReference type="InterPro" id="IPR052018">
    <property type="entry name" value="PHP_domain"/>
</dbReference>
<protein>
    <submittedName>
        <fullName evidence="2">Phosphoesterase</fullName>
    </submittedName>
</protein>
<evidence type="ECO:0000313" key="2">
    <source>
        <dbReference type="EMBL" id="HBT49146.1"/>
    </source>
</evidence>
<dbReference type="SMART" id="SM00481">
    <property type="entry name" value="POLIIIAc"/>
    <property type="match status" value="1"/>
</dbReference>
<comment type="caution">
    <text evidence="2">The sequence shown here is derived from an EMBL/GenBank/DDBJ whole genome shotgun (WGS) entry which is preliminary data.</text>
</comment>
<name>A0A101E687_9THEO</name>
<dbReference type="InterPro" id="IPR003141">
    <property type="entry name" value="Pol/His_phosphatase_N"/>
</dbReference>
<dbReference type="Proteomes" id="UP000264445">
    <property type="component" value="Unassembled WGS sequence"/>
</dbReference>
<evidence type="ECO:0000313" key="3">
    <source>
        <dbReference type="Proteomes" id="UP000264445"/>
    </source>
</evidence>
<evidence type="ECO:0000259" key="1">
    <source>
        <dbReference type="SMART" id="SM00481"/>
    </source>
</evidence>
<accession>A0A101E687</accession>
<reference evidence="2 3" key="1">
    <citation type="journal article" date="2018" name="Nat. Biotechnol.">
        <title>A standardized bacterial taxonomy based on genome phylogeny substantially revises the tree of life.</title>
        <authorList>
            <person name="Parks D.H."/>
            <person name="Chuvochina M."/>
            <person name="Waite D.W."/>
            <person name="Rinke C."/>
            <person name="Skarshewski A."/>
            <person name="Chaumeil P.A."/>
            <person name="Hugenholtz P."/>
        </authorList>
    </citation>
    <scope>NUCLEOTIDE SEQUENCE [LARGE SCALE GENOMIC DNA]</scope>
    <source>
        <strain evidence="2">UBA12544</strain>
    </source>
</reference>
<gene>
    <name evidence="2" type="ORF">DEA61_04775</name>
</gene>